<dbReference type="Proteomes" id="UP001189429">
    <property type="component" value="Unassembled WGS sequence"/>
</dbReference>
<evidence type="ECO:0000256" key="1">
    <source>
        <dbReference type="SAM" id="MobiDB-lite"/>
    </source>
</evidence>
<dbReference type="EMBL" id="CAUYUJ010014430">
    <property type="protein sequence ID" value="CAK0841140.1"/>
    <property type="molecule type" value="Genomic_DNA"/>
</dbReference>
<name>A0ABN9T8D1_9DINO</name>
<protein>
    <submittedName>
        <fullName evidence="2">Uncharacterized protein</fullName>
    </submittedName>
</protein>
<organism evidence="2 3">
    <name type="scientific">Prorocentrum cordatum</name>
    <dbReference type="NCBI Taxonomy" id="2364126"/>
    <lineage>
        <taxon>Eukaryota</taxon>
        <taxon>Sar</taxon>
        <taxon>Alveolata</taxon>
        <taxon>Dinophyceae</taxon>
        <taxon>Prorocentrales</taxon>
        <taxon>Prorocentraceae</taxon>
        <taxon>Prorocentrum</taxon>
    </lineage>
</organism>
<evidence type="ECO:0000313" key="2">
    <source>
        <dbReference type="EMBL" id="CAK0841140.1"/>
    </source>
</evidence>
<feature type="non-terminal residue" evidence="2">
    <location>
        <position position="270"/>
    </location>
</feature>
<feature type="non-terminal residue" evidence="2">
    <location>
        <position position="1"/>
    </location>
</feature>
<sequence>EAAKALPKADIPARASIYGSGGMEQQTTCGYEAEETSGWAQRLRRMKEQDTNGDPERTAEQAPDLPDVEMAQQPMADRPHADEGPLPRVRSRPGAAASANESETAKKGKHCALADKVGVHGYWNALDYCHERFKKEGKPDPRLDLNVMPPGGPRPEYITALKSLGKILANIIKPEAAPAFARLDFPQACAALSSLMKAAGIPSRISGKAICLYAAYGIPYKTLKKWAGRIGADLGEGDRMFNGVEHLISSDSTVAFVSSKGKPALNSTLK</sequence>
<feature type="compositionally biased region" description="Basic and acidic residues" evidence="1">
    <location>
        <begin position="46"/>
        <end position="59"/>
    </location>
</feature>
<comment type="caution">
    <text evidence="2">The sequence shown here is derived from an EMBL/GenBank/DDBJ whole genome shotgun (WGS) entry which is preliminary data.</text>
</comment>
<evidence type="ECO:0000313" key="3">
    <source>
        <dbReference type="Proteomes" id="UP001189429"/>
    </source>
</evidence>
<feature type="region of interest" description="Disordered" evidence="1">
    <location>
        <begin position="17"/>
        <end position="109"/>
    </location>
</feature>
<gene>
    <name evidence="2" type="ORF">PCOR1329_LOCUS36420</name>
</gene>
<keyword evidence="3" id="KW-1185">Reference proteome</keyword>
<reference evidence="2" key="1">
    <citation type="submission" date="2023-10" db="EMBL/GenBank/DDBJ databases">
        <authorList>
            <person name="Chen Y."/>
            <person name="Shah S."/>
            <person name="Dougan E. K."/>
            <person name="Thang M."/>
            <person name="Chan C."/>
        </authorList>
    </citation>
    <scope>NUCLEOTIDE SEQUENCE [LARGE SCALE GENOMIC DNA]</scope>
</reference>
<accession>A0ABN9T8D1</accession>
<proteinExistence type="predicted"/>